<sequence>MLAIIKATILDNIRDRKNTMFYIIFPVFLVFVLGNLLSGTFGGNNVSYKNIEIRYIDDGSENTRKIFKTLQDISKQDGKEFSFRFTKDVSLDKAKDDVRKNKSILLHLNGDKIDFYSNSDSISKPSFVFATVNSICRKYNAVTAMYKINPQGAMQSAKNAEESTEKYFTTTKISSNNVTTAMGYYGVAEIGLIIFYFFNMPLYSVIEYRKNNIKDRIRISGIPSRRYYLAVYTANIIYAEVCIVISYLVCKFVIGVNYGNNIFILPLAALPFISIIVGIAVMISVLIKKEETVGVVNNVMQILIIFLVFVGGGYIALTGNNGAFFDIAGKISPLKWFNEAVFKSVYAADNSYLINFLIVGAVISVMIYLFISVFSRMEEKYYE</sequence>
<dbReference type="Proteomes" id="UP000460287">
    <property type="component" value="Unassembled WGS sequence"/>
</dbReference>
<accession>A0A7X2MWS5</accession>
<organism evidence="7 8">
    <name type="scientific">Inconstantimicrobium porci</name>
    <dbReference type="NCBI Taxonomy" id="2652291"/>
    <lineage>
        <taxon>Bacteria</taxon>
        <taxon>Bacillati</taxon>
        <taxon>Bacillota</taxon>
        <taxon>Clostridia</taxon>
        <taxon>Eubacteriales</taxon>
        <taxon>Clostridiaceae</taxon>
        <taxon>Inconstantimicrobium</taxon>
    </lineage>
</organism>
<proteinExistence type="predicted"/>
<evidence type="ECO:0000256" key="3">
    <source>
        <dbReference type="ARBA" id="ARBA00022989"/>
    </source>
</evidence>
<dbReference type="GO" id="GO:0016020">
    <property type="term" value="C:membrane"/>
    <property type="evidence" value="ECO:0007669"/>
    <property type="project" value="UniProtKB-SubCell"/>
</dbReference>
<keyword evidence="2 5" id="KW-0812">Transmembrane</keyword>
<comment type="subcellular location">
    <subcellularLocation>
        <location evidence="1">Membrane</location>
        <topology evidence="1">Multi-pass membrane protein</topology>
    </subcellularLocation>
</comment>
<protein>
    <submittedName>
        <fullName evidence="7">ABC transporter permease</fullName>
    </submittedName>
</protein>
<dbReference type="RefSeq" id="WP_154530419.1">
    <property type="nucleotide sequence ID" value="NZ_JAXFSD010000005.1"/>
</dbReference>
<feature type="transmembrane region" description="Helical" evidence="5">
    <location>
        <begin position="261"/>
        <end position="287"/>
    </location>
</feature>
<dbReference type="EMBL" id="VULX01000003">
    <property type="protein sequence ID" value="MSR90531.1"/>
    <property type="molecule type" value="Genomic_DNA"/>
</dbReference>
<evidence type="ECO:0000256" key="4">
    <source>
        <dbReference type="ARBA" id="ARBA00023136"/>
    </source>
</evidence>
<feature type="domain" description="ABC-2 type transporter transmembrane" evidence="6">
    <location>
        <begin position="20"/>
        <end position="370"/>
    </location>
</feature>
<evidence type="ECO:0000256" key="1">
    <source>
        <dbReference type="ARBA" id="ARBA00004141"/>
    </source>
</evidence>
<evidence type="ECO:0000256" key="2">
    <source>
        <dbReference type="ARBA" id="ARBA00022692"/>
    </source>
</evidence>
<dbReference type="InterPro" id="IPR013525">
    <property type="entry name" value="ABC2_TM"/>
</dbReference>
<dbReference type="Pfam" id="PF12698">
    <property type="entry name" value="ABC2_membrane_3"/>
    <property type="match status" value="1"/>
</dbReference>
<keyword evidence="8" id="KW-1185">Reference proteome</keyword>
<dbReference type="PANTHER" id="PTHR43027">
    <property type="entry name" value="DOXORUBICIN RESISTANCE ABC TRANSPORTER PERMEASE PROTEIN DRRC-RELATED"/>
    <property type="match status" value="1"/>
</dbReference>
<reference evidence="7 8" key="1">
    <citation type="submission" date="2019-08" db="EMBL/GenBank/DDBJ databases">
        <title>In-depth cultivation of the pig gut microbiome towards novel bacterial diversity and tailored functional studies.</title>
        <authorList>
            <person name="Wylensek D."/>
            <person name="Hitch T.C.A."/>
            <person name="Clavel T."/>
        </authorList>
    </citation>
    <scope>NUCLEOTIDE SEQUENCE [LARGE SCALE GENOMIC DNA]</scope>
    <source>
        <strain evidence="7 8">WCA-383-APC-5B</strain>
    </source>
</reference>
<dbReference type="PANTHER" id="PTHR43027:SF1">
    <property type="entry name" value="DOXORUBICIN RESISTANCE ABC TRANSPORTER PERMEASE PROTEIN DRRC-RELATED"/>
    <property type="match status" value="1"/>
</dbReference>
<comment type="caution">
    <text evidence="7">The sequence shown here is derived from an EMBL/GenBank/DDBJ whole genome shotgun (WGS) entry which is preliminary data.</text>
</comment>
<dbReference type="AlphaFoldDB" id="A0A7X2MWS5"/>
<evidence type="ECO:0000313" key="7">
    <source>
        <dbReference type="EMBL" id="MSR90531.1"/>
    </source>
</evidence>
<feature type="transmembrane region" description="Helical" evidence="5">
    <location>
        <begin position="21"/>
        <end position="41"/>
    </location>
</feature>
<name>A0A7X2MWS5_9CLOT</name>
<feature type="transmembrane region" description="Helical" evidence="5">
    <location>
        <begin position="352"/>
        <end position="374"/>
    </location>
</feature>
<evidence type="ECO:0000259" key="6">
    <source>
        <dbReference type="Pfam" id="PF12698"/>
    </source>
</evidence>
<evidence type="ECO:0000256" key="5">
    <source>
        <dbReference type="SAM" id="Phobius"/>
    </source>
</evidence>
<feature type="transmembrane region" description="Helical" evidence="5">
    <location>
        <begin position="299"/>
        <end position="317"/>
    </location>
</feature>
<gene>
    <name evidence="7" type="ORF">FYJ33_03655</name>
</gene>
<dbReference type="InterPro" id="IPR052902">
    <property type="entry name" value="ABC-2_transporter"/>
</dbReference>
<keyword evidence="4 5" id="KW-0472">Membrane</keyword>
<feature type="transmembrane region" description="Helical" evidence="5">
    <location>
        <begin position="227"/>
        <end position="249"/>
    </location>
</feature>
<dbReference type="GO" id="GO:0140359">
    <property type="term" value="F:ABC-type transporter activity"/>
    <property type="evidence" value="ECO:0007669"/>
    <property type="project" value="InterPro"/>
</dbReference>
<feature type="transmembrane region" description="Helical" evidence="5">
    <location>
        <begin position="182"/>
        <end position="206"/>
    </location>
</feature>
<keyword evidence="3 5" id="KW-1133">Transmembrane helix</keyword>
<evidence type="ECO:0000313" key="8">
    <source>
        <dbReference type="Proteomes" id="UP000460287"/>
    </source>
</evidence>